<protein>
    <recommendedName>
        <fullName evidence="5">Lipoprotein</fullName>
    </recommendedName>
</protein>
<organism evidence="3 4">
    <name type="scientific">Eikenella glucosivorans</name>
    <dbReference type="NCBI Taxonomy" id="2766967"/>
    <lineage>
        <taxon>Bacteria</taxon>
        <taxon>Pseudomonadati</taxon>
        <taxon>Pseudomonadota</taxon>
        <taxon>Betaproteobacteria</taxon>
        <taxon>Neisseriales</taxon>
        <taxon>Neisseriaceae</taxon>
        <taxon>Eikenella</taxon>
    </lineage>
</organism>
<keyword evidence="4" id="KW-1185">Reference proteome</keyword>
<evidence type="ECO:0000313" key="3">
    <source>
        <dbReference type="EMBL" id="MBH5328337.1"/>
    </source>
</evidence>
<evidence type="ECO:0000313" key="4">
    <source>
        <dbReference type="Proteomes" id="UP000768471"/>
    </source>
</evidence>
<evidence type="ECO:0000256" key="2">
    <source>
        <dbReference type="SAM" id="SignalP"/>
    </source>
</evidence>
<reference evidence="3 4" key="1">
    <citation type="submission" date="2020-09" db="EMBL/GenBank/DDBJ databases">
        <title>Eikenella S3660 sp. nov., isolated from a throat swab.</title>
        <authorList>
            <person name="Buhl M."/>
        </authorList>
    </citation>
    <scope>NUCLEOTIDE SEQUENCE [LARGE SCALE GENOMIC DNA]</scope>
    <source>
        <strain evidence="3 4">S3360</strain>
    </source>
</reference>
<evidence type="ECO:0008006" key="5">
    <source>
        <dbReference type="Google" id="ProtNLM"/>
    </source>
</evidence>
<feature type="chain" id="PRO_5045637177" description="Lipoprotein" evidence="2">
    <location>
        <begin position="25"/>
        <end position="192"/>
    </location>
</feature>
<feature type="region of interest" description="Disordered" evidence="1">
    <location>
        <begin position="23"/>
        <end position="43"/>
    </location>
</feature>
<accession>A0ABS0N7T8</accession>
<proteinExistence type="predicted"/>
<evidence type="ECO:0000256" key="1">
    <source>
        <dbReference type="SAM" id="MobiDB-lite"/>
    </source>
</evidence>
<dbReference type="Proteomes" id="UP000768471">
    <property type="component" value="Unassembled WGS sequence"/>
</dbReference>
<feature type="compositionally biased region" description="Polar residues" evidence="1">
    <location>
        <begin position="153"/>
        <end position="172"/>
    </location>
</feature>
<dbReference type="EMBL" id="JACSGR010000001">
    <property type="protein sequence ID" value="MBH5328337.1"/>
    <property type="molecule type" value="Genomic_DNA"/>
</dbReference>
<gene>
    <name evidence="3" type="ORF">H9Q10_01445</name>
</gene>
<keyword evidence="2" id="KW-0732">Signal</keyword>
<sequence>MNSKVIIPAALAILALSACSSSKAPEGGQPQTQQQGQQAQQGGESTAAIGNIQVAQADGIDRTVEARYTCQAAGGQQQQVNAMYGIKDNTLVVAQLKINNQVSPGLWRVLNDSNGQQQNSYYGNGVIWVTEKATPANVTRVNAVALLQAQSVDNAGNPVNPTPVLQNCTASRQAAAPARGSRNARPQQQRRR</sequence>
<comment type="caution">
    <text evidence="3">The sequence shown here is derived from an EMBL/GenBank/DDBJ whole genome shotgun (WGS) entry which is preliminary data.</text>
</comment>
<feature type="signal peptide" evidence="2">
    <location>
        <begin position="1"/>
        <end position="24"/>
    </location>
</feature>
<dbReference type="RefSeq" id="WP_197902254.1">
    <property type="nucleotide sequence ID" value="NZ_JACSGR010000001.1"/>
</dbReference>
<dbReference type="PROSITE" id="PS51257">
    <property type="entry name" value="PROKAR_LIPOPROTEIN"/>
    <property type="match status" value="1"/>
</dbReference>
<name>A0ABS0N7T8_9NEIS</name>
<feature type="region of interest" description="Disordered" evidence="1">
    <location>
        <begin position="153"/>
        <end position="192"/>
    </location>
</feature>